<gene>
    <name evidence="1" type="ORF">SAMN05421541_117155</name>
</gene>
<evidence type="ECO:0000313" key="1">
    <source>
        <dbReference type="EMBL" id="SFF67890.1"/>
    </source>
</evidence>
<dbReference type="EMBL" id="FONV01000017">
    <property type="protein sequence ID" value="SFF67890.1"/>
    <property type="molecule type" value="Genomic_DNA"/>
</dbReference>
<dbReference type="Proteomes" id="UP000199645">
    <property type="component" value="Unassembled WGS sequence"/>
</dbReference>
<reference evidence="1 2" key="1">
    <citation type="submission" date="2016-10" db="EMBL/GenBank/DDBJ databases">
        <authorList>
            <person name="de Groot N.N."/>
        </authorList>
    </citation>
    <scope>NUCLEOTIDE SEQUENCE [LARGE SCALE GENOMIC DNA]</scope>
    <source>
        <strain evidence="1 2">DSM 43019</strain>
    </source>
</reference>
<name>A0A1I2KNR1_9ACTN</name>
<sequence length="156" mass="17161">MLLPEKSAIIDWVDCGWRPPTGAPWVTVNIRIHLDGSTPHDTAYEYAERDFTKTRDQSLNMARTDPSGAVRAAERTTPSGAAVVIVDAGDDRVPPEVDELRQTIRIGNALITVKLYEARETEEAHPDKLMTDLVATADAITAEFVEHLARQQTAPA</sequence>
<dbReference type="RefSeq" id="WP_093620786.1">
    <property type="nucleotide sequence ID" value="NZ_BOMT01000081.1"/>
</dbReference>
<protein>
    <submittedName>
        <fullName evidence="1">Uncharacterized protein</fullName>
    </submittedName>
</protein>
<evidence type="ECO:0000313" key="2">
    <source>
        <dbReference type="Proteomes" id="UP000199645"/>
    </source>
</evidence>
<dbReference type="AlphaFoldDB" id="A0A1I2KNR1"/>
<proteinExistence type="predicted"/>
<accession>A0A1I2KNR1</accession>
<organism evidence="1 2">
    <name type="scientific">Actinoplanes philippinensis</name>
    <dbReference type="NCBI Taxonomy" id="35752"/>
    <lineage>
        <taxon>Bacteria</taxon>
        <taxon>Bacillati</taxon>
        <taxon>Actinomycetota</taxon>
        <taxon>Actinomycetes</taxon>
        <taxon>Micromonosporales</taxon>
        <taxon>Micromonosporaceae</taxon>
        <taxon>Actinoplanes</taxon>
    </lineage>
</organism>
<dbReference type="OrthoDB" id="9982170at2"/>
<keyword evidence="2" id="KW-1185">Reference proteome</keyword>